<reference evidence="3" key="1">
    <citation type="submission" date="2023-10" db="EMBL/GenBank/DDBJ databases">
        <authorList>
            <person name="Chen Y."/>
            <person name="Shah S."/>
            <person name="Dougan E. K."/>
            <person name="Thang M."/>
            <person name="Chan C."/>
        </authorList>
    </citation>
    <scope>NUCLEOTIDE SEQUENCE [LARGE SCALE GENOMIC DNA]</scope>
</reference>
<protein>
    <submittedName>
        <fullName evidence="3">Uncharacterized protein</fullName>
    </submittedName>
</protein>
<keyword evidence="4" id="KW-1185">Reference proteome</keyword>
<feature type="compositionally biased region" description="Polar residues" evidence="1">
    <location>
        <begin position="167"/>
        <end position="177"/>
    </location>
</feature>
<feature type="region of interest" description="Disordered" evidence="1">
    <location>
        <begin position="89"/>
        <end position="125"/>
    </location>
</feature>
<accession>A0ABN9TZV3</accession>
<evidence type="ECO:0000256" key="1">
    <source>
        <dbReference type="SAM" id="MobiDB-lite"/>
    </source>
</evidence>
<feature type="chain" id="PRO_5047278181" evidence="2">
    <location>
        <begin position="22"/>
        <end position="204"/>
    </location>
</feature>
<feature type="compositionally biased region" description="Gly residues" evidence="1">
    <location>
        <begin position="93"/>
        <end position="102"/>
    </location>
</feature>
<feature type="region of interest" description="Disordered" evidence="1">
    <location>
        <begin position="159"/>
        <end position="187"/>
    </location>
</feature>
<evidence type="ECO:0000256" key="2">
    <source>
        <dbReference type="SAM" id="SignalP"/>
    </source>
</evidence>
<gene>
    <name evidence="3" type="ORF">PCOR1329_LOCUS43754</name>
</gene>
<comment type="caution">
    <text evidence="3">The sequence shown here is derived from an EMBL/GenBank/DDBJ whole genome shotgun (WGS) entry which is preliminary data.</text>
</comment>
<evidence type="ECO:0000313" key="3">
    <source>
        <dbReference type="EMBL" id="CAK0851644.1"/>
    </source>
</evidence>
<dbReference type="Proteomes" id="UP001189429">
    <property type="component" value="Unassembled WGS sequence"/>
</dbReference>
<dbReference type="EMBL" id="CAUYUJ010015260">
    <property type="protein sequence ID" value="CAK0851644.1"/>
    <property type="molecule type" value="Genomic_DNA"/>
</dbReference>
<feature type="signal peptide" evidence="2">
    <location>
        <begin position="1"/>
        <end position="21"/>
    </location>
</feature>
<proteinExistence type="predicted"/>
<evidence type="ECO:0000313" key="4">
    <source>
        <dbReference type="Proteomes" id="UP001189429"/>
    </source>
</evidence>
<organism evidence="3 4">
    <name type="scientific">Prorocentrum cordatum</name>
    <dbReference type="NCBI Taxonomy" id="2364126"/>
    <lineage>
        <taxon>Eukaryota</taxon>
        <taxon>Sar</taxon>
        <taxon>Alveolata</taxon>
        <taxon>Dinophyceae</taxon>
        <taxon>Prorocentrales</taxon>
        <taxon>Prorocentraceae</taxon>
        <taxon>Prorocentrum</taxon>
    </lineage>
</organism>
<name>A0ABN9TZV3_9DINO</name>
<sequence length="204" mass="19921">MARAAAPMLLAALCALAGSVAYVAPPGATRPAPRTAPAATAPAPAGGRTVPAADAAAEAPGAGAALRAALAACAALMVVLAPLQGAEAARSGGRMGGGGGSMGRSSGPARGAPARGPTARAATSSTTNVVIGGGYSPFGFGYGMPMFFPSPFGFGGFGGGYDRGPTATDQQLSSQQAQDERKMDAQSAEIAQLQREIADMKAKR</sequence>
<feature type="compositionally biased region" description="Low complexity" evidence="1">
    <location>
        <begin position="103"/>
        <end position="125"/>
    </location>
</feature>
<keyword evidence="2" id="KW-0732">Signal</keyword>
<feature type="region of interest" description="Disordered" evidence="1">
    <location>
        <begin position="28"/>
        <end position="49"/>
    </location>
</feature>